<proteinExistence type="predicted"/>
<dbReference type="EMBL" id="CP060412">
    <property type="protein sequence ID" value="QNK01848.1"/>
    <property type="molecule type" value="Genomic_DNA"/>
</dbReference>
<feature type="compositionally biased region" description="Polar residues" evidence="1">
    <location>
        <begin position="15"/>
        <end position="24"/>
    </location>
</feature>
<dbReference type="Proteomes" id="UP000515873">
    <property type="component" value="Chromosome"/>
</dbReference>
<dbReference type="RefSeq" id="WP_187057306.1">
    <property type="nucleotide sequence ID" value="NZ_CP060412.1"/>
</dbReference>
<evidence type="ECO:0000256" key="1">
    <source>
        <dbReference type="SAM" id="MobiDB-lite"/>
    </source>
</evidence>
<feature type="region of interest" description="Disordered" evidence="1">
    <location>
        <begin position="1"/>
        <end position="24"/>
    </location>
</feature>
<sequence>MLIASGAFPGANASPRRTSGTVTMSSFRRLSSDRIQQGEAMTFRQFPHQPPRNTCGLTTGAGIVARVARPKGSARMTAP</sequence>
<dbReference type="AlphaFoldDB" id="A0A7G8Q4Z0"/>
<dbReference type="KEGG" id="dtl:H8F01_01320"/>
<name>A0A7G8Q4Z0_9GAMM</name>
<accession>A0A7G8Q4Z0</accession>
<gene>
    <name evidence="2" type="ORF">H8F01_01320</name>
</gene>
<protein>
    <submittedName>
        <fullName evidence="2">Uncharacterized protein</fullName>
    </submittedName>
</protein>
<keyword evidence="3" id="KW-1185">Reference proteome</keyword>
<organism evidence="2 3">
    <name type="scientific">Dyella telluris</name>
    <dbReference type="NCBI Taxonomy" id="2763498"/>
    <lineage>
        <taxon>Bacteria</taxon>
        <taxon>Pseudomonadati</taxon>
        <taxon>Pseudomonadota</taxon>
        <taxon>Gammaproteobacteria</taxon>
        <taxon>Lysobacterales</taxon>
        <taxon>Rhodanobacteraceae</taxon>
        <taxon>Dyella</taxon>
    </lineage>
</organism>
<evidence type="ECO:0000313" key="2">
    <source>
        <dbReference type="EMBL" id="QNK01848.1"/>
    </source>
</evidence>
<evidence type="ECO:0000313" key="3">
    <source>
        <dbReference type="Proteomes" id="UP000515873"/>
    </source>
</evidence>
<reference evidence="2 3" key="1">
    <citation type="submission" date="2020-08" db="EMBL/GenBank/DDBJ databases">
        <title>Dyella sp. G9 isolated from forest soil.</title>
        <authorList>
            <person name="Fu J."/>
            <person name="Qiu L."/>
        </authorList>
    </citation>
    <scope>NUCLEOTIDE SEQUENCE [LARGE SCALE GENOMIC DNA]</scope>
    <source>
        <strain evidence="2 3">G9</strain>
    </source>
</reference>